<dbReference type="RefSeq" id="WP_276281518.1">
    <property type="nucleotide sequence ID" value="NZ_CP119809.1"/>
</dbReference>
<proteinExistence type="predicted"/>
<reference evidence="2 3" key="1">
    <citation type="journal article" date="2019" name="Int. J. Syst. Evol. Microbiol.">
        <title>The Global Catalogue of Microorganisms (GCM) 10K type strain sequencing project: providing services to taxonomists for standard genome sequencing and annotation.</title>
        <authorList>
            <consortium name="The Broad Institute Genomics Platform"/>
            <consortium name="The Broad Institute Genome Sequencing Center for Infectious Disease"/>
            <person name="Wu L."/>
            <person name="Ma J."/>
        </authorList>
    </citation>
    <scope>NUCLEOTIDE SEQUENCE [LARGE SCALE GENOMIC DNA]</scope>
    <source>
        <strain evidence="2 3">DT72</strain>
    </source>
</reference>
<keyword evidence="3" id="KW-1185">Reference proteome</keyword>
<dbReference type="InterPro" id="IPR040624">
    <property type="entry name" value="HalOD1"/>
</dbReference>
<dbReference type="EMBL" id="JBHSZH010000005">
    <property type="protein sequence ID" value="MFC7080620.1"/>
    <property type="molecule type" value="Genomic_DNA"/>
</dbReference>
<protein>
    <submittedName>
        <fullName evidence="2">HalOD1 output domain-containing protein</fullName>
    </submittedName>
</protein>
<gene>
    <name evidence="2" type="ORF">ACFQJ6_11340</name>
</gene>
<dbReference type="Proteomes" id="UP001596407">
    <property type="component" value="Unassembled WGS sequence"/>
</dbReference>
<dbReference type="AlphaFoldDB" id="A0ABD5WMK4"/>
<evidence type="ECO:0000259" key="1">
    <source>
        <dbReference type="Pfam" id="PF18545"/>
    </source>
</evidence>
<evidence type="ECO:0000313" key="2">
    <source>
        <dbReference type="EMBL" id="MFC7080620.1"/>
    </source>
</evidence>
<evidence type="ECO:0000313" key="3">
    <source>
        <dbReference type="Proteomes" id="UP001596407"/>
    </source>
</evidence>
<sequence length="121" mass="13332">MYDPSLINGSNEMSMSRKNIDPVEIESTSENGDYTSTYVFDISDHMLAGEVCTGLALALGETLDRDPAQMTPLSSVVDCDALQMLFHTRRYGDLRDEVSVSFPYDVYEVTVHSGGRVVVQG</sequence>
<name>A0ABD5WMK4_9EURY</name>
<comment type="caution">
    <text evidence="2">The sequence shown here is derived from an EMBL/GenBank/DDBJ whole genome shotgun (WGS) entry which is preliminary data.</text>
</comment>
<feature type="domain" description="Halobacterial output" evidence="1">
    <location>
        <begin position="54"/>
        <end position="120"/>
    </location>
</feature>
<organism evidence="2 3">
    <name type="scientific">Halorussus caseinilyticus</name>
    <dbReference type="NCBI Taxonomy" id="3034025"/>
    <lineage>
        <taxon>Archaea</taxon>
        <taxon>Methanobacteriati</taxon>
        <taxon>Methanobacteriota</taxon>
        <taxon>Stenosarchaea group</taxon>
        <taxon>Halobacteria</taxon>
        <taxon>Halobacteriales</taxon>
        <taxon>Haladaptataceae</taxon>
        <taxon>Halorussus</taxon>
    </lineage>
</organism>
<accession>A0ABD5WMK4</accession>
<dbReference type="GeneID" id="79302726"/>
<dbReference type="Pfam" id="PF18545">
    <property type="entry name" value="HalOD1"/>
    <property type="match status" value="1"/>
</dbReference>